<evidence type="ECO:0000313" key="2">
    <source>
        <dbReference type="Proteomes" id="UP000515152"/>
    </source>
</evidence>
<evidence type="ECO:0000256" key="1">
    <source>
        <dbReference type="SAM" id="MobiDB-lite"/>
    </source>
</evidence>
<dbReference type="OrthoDB" id="10637633at2759"/>
<organism evidence="2 3">
    <name type="scientific">Clupea harengus</name>
    <name type="common">Atlantic herring</name>
    <dbReference type="NCBI Taxonomy" id="7950"/>
    <lineage>
        <taxon>Eukaryota</taxon>
        <taxon>Metazoa</taxon>
        <taxon>Chordata</taxon>
        <taxon>Craniata</taxon>
        <taxon>Vertebrata</taxon>
        <taxon>Euteleostomi</taxon>
        <taxon>Actinopterygii</taxon>
        <taxon>Neopterygii</taxon>
        <taxon>Teleostei</taxon>
        <taxon>Clupei</taxon>
        <taxon>Clupeiformes</taxon>
        <taxon>Clupeoidei</taxon>
        <taxon>Clupeidae</taxon>
        <taxon>Clupea</taxon>
    </lineage>
</organism>
<dbReference type="Proteomes" id="UP000515152">
    <property type="component" value="Unplaced"/>
</dbReference>
<dbReference type="GeneID" id="122132209"/>
<evidence type="ECO:0000313" key="3">
    <source>
        <dbReference type="RefSeq" id="XP_042562968.1"/>
    </source>
</evidence>
<accession>A0A8M1KKS6</accession>
<proteinExistence type="predicted"/>
<sequence length="264" mass="29623">MNGNIDAIYKHVCDLVHWIVCPVCKYFGALLVVKGGIEMISTLSRLSWRPLQKVLGLHVQEGEVFEETCLEWLMEVSRRTTGISNSLKEFEDLLEQFEEDTVTACNLSSEELTSDMAVCRNSTCSTGHMEHGPARPPLLMCPPSCIHTRPERAEAKSVSTMMFSQAPQIHLISQELRVKLESHVRRKLAHRLFGFPTRLAKRLGDNEVFVLECQDTGDGRQAHNGSKPKLEVNPNRNVSDLKDAGQLNVVDLKNTGQLEETKAL</sequence>
<keyword evidence="2" id="KW-1185">Reference proteome</keyword>
<gene>
    <name evidence="3" type="primary">LOC122132209</name>
</gene>
<dbReference type="KEGG" id="char:122132209"/>
<dbReference type="RefSeq" id="XP_042562968.1">
    <property type="nucleotide sequence ID" value="XM_042707034.1"/>
</dbReference>
<feature type="region of interest" description="Disordered" evidence="1">
    <location>
        <begin position="217"/>
        <end position="238"/>
    </location>
</feature>
<dbReference type="AlphaFoldDB" id="A0A8M1KKS6"/>
<protein>
    <submittedName>
        <fullName evidence="3">Uncharacterized protein LOC122132209</fullName>
    </submittedName>
</protein>
<reference evidence="3" key="1">
    <citation type="submission" date="2025-08" db="UniProtKB">
        <authorList>
            <consortium name="RefSeq"/>
        </authorList>
    </citation>
    <scope>IDENTIFICATION</scope>
</reference>
<name>A0A8M1KKS6_CLUHA</name>